<sequence length="59" mass="6683">MQSGEQITDFVDALPVKTDNHFIERDQLVVGAHSHKPVRQPNNGDQHGYLVRAKFVSRV</sequence>
<gene>
    <name evidence="1" type="ORF">QTN47_07895</name>
</gene>
<dbReference type="RefSeq" id="WP_369328811.1">
    <property type="nucleotide sequence ID" value="NZ_JAULBC010000002.1"/>
</dbReference>
<dbReference type="Proteomes" id="UP001560573">
    <property type="component" value="Unassembled WGS sequence"/>
</dbReference>
<evidence type="ECO:0000313" key="2">
    <source>
        <dbReference type="Proteomes" id="UP001560573"/>
    </source>
</evidence>
<organism evidence="1 2">
    <name type="scientific">Danxiaibacter flavus</name>
    <dbReference type="NCBI Taxonomy" id="3049108"/>
    <lineage>
        <taxon>Bacteria</taxon>
        <taxon>Pseudomonadati</taxon>
        <taxon>Bacteroidota</taxon>
        <taxon>Chitinophagia</taxon>
        <taxon>Chitinophagales</taxon>
        <taxon>Chitinophagaceae</taxon>
        <taxon>Danxiaibacter</taxon>
    </lineage>
</organism>
<keyword evidence="2" id="KW-1185">Reference proteome</keyword>
<comment type="caution">
    <text evidence="1">The sequence shown here is derived from an EMBL/GenBank/DDBJ whole genome shotgun (WGS) entry which is preliminary data.</text>
</comment>
<accession>A0ABV3ZEB6</accession>
<dbReference type="EMBL" id="JAULBC010000002">
    <property type="protein sequence ID" value="MEX6687406.1"/>
    <property type="molecule type" value="Genomic_DNA"/>
</dbReference>
<name>A0ABV3ZEB6_9BACT</name>
<protein>
    <submittedName>
        <fullName evidence="1">Uncharacterized protein</fullName>
    </submittedName>
</protein>
<proteinExistence type="predicted"/>
<evidence type="ECO:0000313" key="1">
    <source>
        <dbReference type="EMBL" id="MEX6687406.1"/>
    </source>
</evidence>
<reference evidence="1 2" key="1">
    <citation type="submission" date="2023-07" db="EMBL/GenBank/DDBJ databases">
        <authorList>
            <person name="Lian W.-H."/>
        </authorList>
    </citation>
    <scope>NUCLEOTIDE SEQUENCE [LARGE SCALE GENOMIC DNA]</scope>
    <source>
        <strain evidence="1 2">SYSU DXS3180</strain>
    </source>
</reference>